<comment type="caution">
    <text evidence="1">The sequence shown here is derived from an EMBL/GenBank/DDBJ whole genome shotgun (WGS) entry which is preliminary data.</text>
</comment>
<protein>
    <submittedName>
        <fullName evidence="1">Uncharacterized protein</fullName>
    </submittedName>
</protein>
<organism evidence="1 2">
    <name type="scientific">Pyxicephalus adspersus</name>
    <name type="common">African bullfrog</name>
    <dbReference type="NCBI Taxonomy" id="30357"/>
    <lineage>
        <taxon>Eukaryota</taxon>
        <taxon>Metazoa</taxon>
        <taxon>Chordata</taxon>
        <taxon>Craniata</taxon>
        <taxon>Vertebrata</taxon>
        <taxon>Euteleostomi</taxon>
        <taxon>Amphibia</taxon>
        <taxon>Batrachia</taxon>
        <taxon>Anura</taxon>
        <taxon>Neobatrachia</taxon>
        <taxon>Ranoidea</taxon>
        <taxon>Pyxicephalidae</taxon>
        <taxon>Pyxicephalinae</taxon>
        <taxon>Pyxicephalus</taxon>
    </lineage>
</organism>
<proteinExistence type="predicted"/>
<gene>
    <name evidence="1" type="ORF">GDO54_006413</name>
</gene>
<evidence type="ECO:0000313" key="1">
    <source>
        <dbReference type="EMBL" id="DBA30437.1"/>
    </source>
</evidence>
<keyword evidence="2" id="KW-1185">Reference proteome</keyword>
<dbReference type="AlphaFoldDB" id="A0AAV3B189"/>
<accession>A0AAV3B189</accession>
<dbReference type="Proteomes" id="UP001181693">
    <property type="component" value="Unassembled WGS sequence"/>
</dbReference>
<sequence>MYAMIQSPTHANAFRLPVISYQVQCSASERFGTSGWPKFCEMQKKKKNKPQRERELLYNVHEVDLHVDSLCEGTLQNNVEILKSLQHSDQRIHHHVVP</sequence>
<reference evidence="1" key="1">
    <citation type="thesis" date="2020" institute="ProQuest LLC" country="789 East Eisenhower Parkway, Ann Arbor, MI, USA">
        <title>Comparative Genomics and Chromosome Evolution.</title>
        <authorList>
            <person name="Mudd A.B."/>
        </authorList>
    </citation>
    <scope>NUCLEOTIDE SEQUENCE</scope>
    <source>
        <strain evidence="1">1538</strain>
        <tissue evidence="1">Blood</tissue>
    </source>
</reference>
<evidence type="ECO:0000313" key="2">
    <source>
        <dbReference type="Proteomes" id="UP001181693"/>
    </source>
</evidence>
<name>A0AAV3B189_PYXAD</name>
<dbReference type="EMBL" id="DYDO01000002">
    <property type="protein sequence ID" value="DBA30437.1"/>
    <property type="molecule type" value="Genomic_DNA"/>
</dbReference>